<accession>A0A8B3M5S5</accession>
<proteinExistence type="predicted"/>
<gene>
    <name evidence="1" type="ORF">CIG67_07665</name>
</gene>
<evidence type="ECO:0000313" key="1">
    <source>
        <dbReference type="EMBL" id="RVE14639.1"/>
    </source>
</evidence>
<name>A0A8B3M5S5_ECOLX</name>
<reference evidence="1 2" key="1">
    <citation type="submission" date="2017-08" db="EMBL/GenBank/DDBJ databases">
        <title>Sequencing of Escherichia coli CCPM 6219.</title>
        <authorList>
            <person name="Liu S.-L."/>
            <person name="Zhou Y.-J."/>
            <person name="Zhao M.-F."/>
        </authorList>
    </citation>
    <scope>NUCLEOTIDE SEQUENCE [LARGE SCALE GENOMIC DNA]</scope>
    <source>
        <strain evidence="1 2">CCPM 6219</strain>
    </source>
</reference>
<dbReference type="RefSeq" id="WP_085451478.1">
    <property type="nucleotide sequence ID" value="NZ_JAJLMQ010000029.1"/>
</dbReference>
<organism evidence="1 2">
    <name type="scientific">Escherichia coli</name>
    <dbReference type="NCBI Taxonomy" id="562"/>
    <lineage>
        <taxon>Bacteria</taxon>
        <taxon>Pseudomonadati</taxon>
        <taxon>Pseudomonadota</taxon>
        <taxon>Gammaproteobacteria</taxon>
        <taxon>Enterobacterales</taxon>
        <taxon>Enterobacteriaceae</taxon>
        <taxon>Escherichia</taxon>
    </lineage>
</organism>
<evidence type="ECO:0000313" key="2">
    <source>
        <dbReference type="Proteomes" id="UP000288459"/>
    </source>
</evidence>
<sequence length="164" mass="18152">MKPANLAPVYCALYPALAEIARKHGYAMAIHGTMARDFDLICIPWVETPSKPEEVVAEITSTYATTDITNPGYKHHGRLAYSVCFGFGEFFADLSFMPTESAFNDGVAAAANWVDKQRESYDNEHGRTDNDTGTFEFGNDAQRDYSEALLDIAEGIRNSVRTNP</sequence>
<dbReference type="Proteomes" id="UP000288459">
    <property type="component" value="Unassembled WGS sequence"/>
</dbReference>
<dbReference type="EMBL" id="NPIM01000107">
    <property type="protein sequence ID" value="RVE14639.1"/>
    <property type="molecule type" value="Genomic_DNA"/>
</dbReference>
<dbReference type="AlphaFoldDB" id="A0A8B3M5S5"/>
<comment type="caution">
    <text evidence="1">The sequence shown here is derived from an EMBL/GenBank/DDBJ whole genome shotgun (WGS) entry which is preliminary data.</text>
</comment>
<protein>
    <submittedName>
        <fullName evidence="1">Uncharacterized protein</fullName>
    </submittedName>
</protein>